<evidence type="ECO:0000313" key="2">
    <source>
        <dbReference type="Proteomes" id="UP001057402"/>
    </source>
</evidence>
<keyword evidence="2" id="KW-1185">Reference proteome</keyword>
<sequence>MTLSNISCSCQQNVKLVRIEFWVDKIASGIHLQSNVLHTDNQIKRARCWFPCIDDNPQHCWYFDLEFTVAVDLVAVSPGKLLHQVNMLSIGKYARLSHYEEYLGAKFPYGTYKQVFIAPEMAVSSMSIGASMSIFSSDILYDEKIIDKTIDTRIKLARALARQWFGIYITSARPEDGELL</sequence>
<comment type="caution">
    <text evidence="1">The sequence shown here is derived from an EMBL/GenBank/DDBJ whole genome shotgun (WGS) entry which is preliminary data.</text>
</comment>
<protein>
    <submittedName>
        <fullName evidence="1">Uncharacterized protein</fullName>
    </submittedName>
</protein>
<organism evidence="1 2">
    <name type="scientific">Melastoma candidum</name>
    <dbReference type="NCBI Taxonomy" id="119954"/>
    <lineage>
        <taxon>Eukaryota</taxon>
        <taxon>Viridiplantae</taxon>
        <taxon>Streptophyta</taxon>
        <taxon>Embryophyta</taxon>
        <taxon>Tracheophyta</taxon>
        <taxon>Spermatophyta</taxon>
        <taxon>Magnoliopsida</taxon>
        <taxon>eudicotyledons</taxon>
        <taxon>Gunneridae</taxon>
        <taxon>Pentapetalae</taxon>
        <taxon>rosids</taxon>
        <taxon>malvids</taxon>
        <taxon>Myrtales</taxon>
        <taxon>Melastomataceae</taxon>
        <taxon>Melastomatoideae</taxon>
        <taxon>Melastomateae</taxon>
        <taxon>Melastoma</taxon>
    </lineage>
</organism>
<dbReference type="EMBL" id="CM042890">
    <property type="protein sequence ID" value="KAI4310569.1"/>
    <property type="molecule type" value="Genomic_DNA"/>
</dbReference>
<accession>A0ACB9LGX2</accession>
<gene>
    <name evidence="1" type="ORF">MLD38_035538</name>
</gene>
<proteinExistence type="predicted"/>
<reference evidence="2" key="1">
    <citation type="journal article" date="2023" name="Front. Plant Sci.">
        <title>Chromosomal-level genome assembly of Melastoma candidum provides insights into trichome evolution.</title>
        <authorList>
            <person name="Zhong Y."/>
            <person name="Wu W."/>
            <person name="Sun C."/>
            <person name="Zou P."/>
            <person name="Liu Y."/>
            <person name="Dai S."/>
            <person name="Zhou R."/>
        </authorList>
    </citation>
    <scope>NUCLEOTIDE SEQUENCE [LARGE SCALE GENOMIC DNA]</scope>
</reference>
<dbReference type="Proteomes" id="UP001057402">
    <property type="component" value="Chromosome 11"/>
</dbReference>
<name>A0ACB9LGX2_9MYRT</name>
<evidence type="ECO:0000313" key="1">
    <source>
        <dbReference type="EMBL" id="KAI4310569.1"/>
    </source>
</evidence>